<dbReference type="AlphaFoldDB" id="A0A9P8VXT9"/>
<evidence type="ECO:0000313" key="2">
    <source>
        <dbReference type="EMBL" id="KAH6884164.1"/>
    </source>
</evidence>
<comment type="caution">
    <text evidence="2">The sequence shown here is derived from an EMBL/GenBank/DDBJ whole genome shotgun (WGS) entry which is preliminary data.</text>
</comment>
<reference evidence="2 3" key="1">
    <citation type="journal article" date="2021" name="Nat. Commun.">
        <title>Genetic determinants of endophytism in the Arabidopsis root mycobiome.</title>
        <authorList>
            <person name="Mesny F."/>
            <person name="Miyauchi S."/>
            <person name="Thiergart T."/>
            <person name="Pickel B."/>
            <person name="Atanasova L."/>
            <person name="Karlsson M."/>
            <person name="Huettel B."/>
            <person name="Barry K.W."/>
            <person name="Haridas S."/>
            <person name="Chen C."/>
            <person name="Bauer D."/>
            <person name="Andreopoulos W."/>
            <person name="Pangilinan J."/>
            <person name="LaButti K."/>
            <person name="Riley R."/>
            <person name="Lipzen A."/>
            <person name="Clum A."/>
            <person name="Drula E."/>
            <person name="Henrissat B."/>
            <person name="Kohler A."/>
            <person name="Grigoriev I.V."/>
            <person name="Martin F.M."/>
            <person name="Hacquard S."/>
        </authorList>
    </citation>
    <scope>NUCLEOTIDE SEQUENCE [LARGE SCALE GENOMIC DNA]</scope>
    <source>
        <strain evidence="2 3">MPI-CAGE-CH-0241</strain>
    </source>
</reference>
<proteinExistence type="predicted"/>
<feature type="transmembrane region" description="Helical" evidence="1">
    <location>
        <begin position="281"/>
        <end position="299"/>
    </location>
</feature>
<keyword evidence="1" id="KW-0812">Transmembrane</keyword>
<protein>
    <submittedName>
        <fullName evidence="2">Uncharacterized protein</fullName>
    </submittedName>
</protein>
<keyword evidence="3" id="KW-1185">Reference proteome</keyword>
<keyword evidence="1" id="KW-1133">Transmembrane helix</keyword>
<evidence type="ECO:0000313" key="3">
    <source>
        <dbReference type="Proteomes" id="UP000777438"/>
    </source>
</evidence>
<dbReference type="Proteomes" id="UP000777438">
    <property type="component" value="Unassembled WGS sequence"/>
</dbReference>
<organism evidence="2 3">
    <name type="scientific">Thelonectria olida</name>
    <dbReference type="NCBI Taxonomy" id="1576542"/>
    <lineage>
        <taxon>Eukaryota</taxon>
        <taxon>Fungi</taxon>
        <taxon>Dikarya</taxon>
        <taxon>Ascomycota</taxon>
        <taxon>Pezizomycotina</taxon>
        <taxon>Sordariomycetes</taxon>
        <taxon>Hypocreomycetidae</taxon>
        <taxon>Hypocreales</taxon>
        <taxon>Nectriaceae</taxon>
        <taxon>Thelonectria</taxon>
    </lineage>
</organism>
<accession>A0A9P8VXT9</accession>
<sequence length="340" mass="38048">MAAAVGNSRNTQVSLGQRAPVAPIATWTWYAYARYGLGLIEYTSILGQHNRCIRSRVGHVSIGNKFSLLARPRDRFVEAEVDVITQSFPYPPAFKRLLTEEDGSDVPIQGQTRSTFAGSQTVMSEFGFLGLWGVRGISFVEYNTKIQPVYLVVGIFSRGNPHPLERIVFADKPERLFKELSWAIFRLRGLSGTFFSLRYVKKFRLYQCDVETGAHERIELDSHGVADLELLLHTYKRWHVPDYITQKWARWIHETLNNDSLDVVKGSLALEIVLGWSMTRIAIVVLLPVLLSLAIGLWLNAKAWTDLTTIQTAWGTASYIATAGGFVAALLGILSSISAK</sequence>
<keyword evidence="1" id="KW-0472">Membrane</keyword>
<evidence type="ECO:0000256" key="1">
    <source>
        <dbReference type="SAM" id="Phobius"/>
    </source>
</evidence>
<dbReference type="EMBL" id="JAGPYM010000021">
    <property type="protein sequence ID" value="KAH6884164.1"/>
    <property type="molecule type" value="Genomic_DNA"/>
</dbReference>
<name>A0A9P8VXT9_9HYPO</name>
<feature type="transmembrane region" description="Helical" evidence="1">
    <location>
        <begin position="319"/>
        <end position="339"/>
    </location>
</feature>
<dbReference type="OrthoDB" id="5420013at2759"/>
<gene>
    <name evidence="2" type="ORF">B0T10DRAFT_531399</name>
</gene>